<keyword evidence="7" id="KW-0228">DNA excision</keyword>
<evidence type="ECO:0000256" key="2">
    <source>
        <dbReference type="ARBA" id="ARBA00022490"/>
    </source>
</evidence>
<dbReference type="GO" id="GO:0003677">
    <property type="term" value="F:DNA binding"/>
    <property type="evidence" value="ECO:0007669"/>
    <property type="project" value="UniProtKB-KW"/>
</dbReference>
<dbReference type="InterPro" id="IPR041552">
    <property type="entry name" value="UvrA_DNA-bd"/>
</dbReference>
<evidence type="ECO:0000256" key="1">
    <source>
        <dbReference type="ARBA" id="ARBA00004496"/>
    </source>
</evidence>
<reference evidence="21 22" key="1">
    <citation type="journal article" date="2016" name="Nat. Commun.">
        <title>Thousands of microbial genomes shed light on interconnected biogeochemical processes in an aquifer system.</title>
        <authorList>
            <person name="Anantharaman K."/>
            <person name="Brown C.T."/>
            <person name="Hug L.A."/>
            <person name="Sharon I."/>
            <person name="Castelle C.J."/>
            <person name="Probst A.J."/>
            <person name="Thomas B.C."/>
            <person name="Singh A."/>
            <person name="Wilkins M.J."/>
            <person name="Karaoz U."/>
            <person name="Brodie E.L."/>
            <person name="Williams K.H."/>
            <person name="Hubbard S.S."/>
            <person name="Banfield J.F."/>
        </authorList>
    </citation>
    <scope>NUCLEOTIDE SEQUENCE [LARGE SCALE GENOMIC DNA]</scope>
</reference>
<organism evidence="21 22">
    <name type="scientific">Candidatus Falkowbacteria bacterium RIFOXYC2_FULL_47_12</name>
    <dbReference type="NCBI Taxonomy" id="1798004"/>
    <lineage>
        <taxon>Bacteria</taxon>
        <taxon>Candidatus Falkowiibacteriota</taxon>
    </lineage>
</organism>
<keyword evidence="2" id="KW-0963">Cytoplasm</keyword>
<dbReference type="AlphaFoldDB" id="A0A1F5TRL0"/>
<feature type="domain" description="ABC transporter" evidence="19">
    <location>
        <begin position="587"/>
        <end position="929"/>
    </location>
</feature>
<dbReference type="PROSITE" id="PS00211">
    <property type="entry name" value="ABC_TRANSPORTER_1"/>
    <property type="match status" value="2"/>
</dbReference>
<evidence type="ECO:0000256" key="5">
    <source>
        <dbReference type="ARBA" id="ARBA00022741"/>
    </source>
</evidence>
<dbReference type="PROSITE" id="PS50893">
    <property type="entry name" value="ABC_TRANSPORTER_2"/>
    <property type="match status" value="1"/>
</dbReference>
<evidence type="ECO:0000256" key="18">
    <source>
        <dbReference type="PROSITE-ProRule" id="PRU00433"/>
    </source>
</evidence>
<evidence type="ECO:0000313" key="21">
    <source>
        <dbReference type="EMBL" id="OGF41201.1"/>
    </source>
</evidence>
<evidence type="ECO:0000256" key="17">
    <source>
        <dbReference type="ARBA" id="ARBA00042156"/>
    </source>
</evidence>
<dbReference type="Gene3D" id="1.20.1580.10">
    <property type="entry name" value="ABC transporter ATPase like domain"/>
    <property type="match status" value="4"/>
</dbReference>
<dbReference type="Gene3D" id="3.30.190.20">
    <property type="match status" value="1"/>
</dbReference>
<dbReference type="GO" id="GO:0006289">
    <property type="term" value="P:nucleotide-excision repair"/>
    <property type="evidence" value="ECO:0007669"/>
    <property type="project" value="InterPro"/>
</dbReference>
<dbReference type="InterPro" id="IPR041102">
    <property type="entry name" value="UvrA_inter"/>
</dbReference>
<evidence type="ECO:0000256" key="13">
    <source>
        <dbReference type="ARBA" id="ARBA00023125"/>
    </source>
</evidence>
<sequence length="933" mass="101481">MSQKFIVIRGARTHNLKNIDVDIPRHKLVVMTGLSGSGKSSLAFDTIYAEGQRRYLESLSSYAKQYVDLMDKPDVDSITGLTPTIAIDQKANTATPRSTVGTATEIYDLLRLLYARGGVPHCPQTGEPLTKKSVADIVAQIAALPQPVTILAPIVRNAEITDKKIISKIAKAGFAHIILDGQFYSSQTYALTIPDGLHSLSIVIAQTDVSPKKTIPSVRDKNEKFELQKHVKKALDLSNGFVSVFTLANGKKTEVICSTIWSCAASGFSLPDLEPKHFSFNSPFGACPACHGLGTKLSVVAALLLNDKLSINEGAIRAWPKNNGAYRKHLDELAALAHKHKFSLNTPVQNLSANQRDLILNGNGSFVGIAALLEERYQESDSLAIKSDLEQYMRVNKCPACNGERLKPEYRAVTVAGVKLAGITALTVAEAKTRLSEILKRLTNGDKKIAEPIIKEISVRLEALAQSGLSYVTIDRTVASLSGGEAQRVKLATQLASNLVNVTYILDEPSVGLHPRDIAKLIATLKKLRDLENTVIVVEHDETLMQAADYIIDVGPGAGAFGGLITAKGTPAEVAANPHSLTGQYLAHKKTIPQANGQRQGSGQILTIVGASEHNLQNITVEFPLGTFIALTGVSGSGKSTLMTDILSKALAKKFYRAKEEPGAHKEIRGLEHIDKVITIDQSPIGRTPRSNPATYTGCFTYIRELFSELPEAKIKNFNPSHFSFNIVGGRCEVCSGDGFERIDMQFLSDVYVKCKVCDGTRYQKEILDVCYKEKNIAGVLDMAVVEAKEFFRGEEQILQKLNILDEVGLGYIKLGQSATTLSGGEAQRVKLATELSRRDTGRTLYILDEPTTGLHFDDIKRLLSILQKLVDKGNTVLIIEHNLDVIKSVDWVIDLGPEGGDKGGRVVACGTPSEVAKVKESYTGQYLKKILK</sequence>
<dbReference type="Pfam" id="PF17760">
    <property type="entry name" value="UvrA_inter"/>
    <property type="match status" value="1"/>
</dbReference>
<evidence type="ECO:0000256" key="9">
    <source>
        <dbReference type="ARBA" id="ARBA00022833"/>
    </source>
</evidence>
<keyword evidence="5" id="KW-0547">Nucleotide-binding</keyword>
<dbReference type="GO" id="GO:0005524">
    <property type="term" value="F:ATP binding"/>
    <property type="evidence" value="ECO:0007669"/>
    <property type="project" value="UniProtKB-KW"/>
</dbReference>
<comment type="caution">
    <text evidence="21">The sequence shown here is derived from an EMBL/GenBank/DDBJ whole genome shotgun (WGS) entry which is preliminary data.</text>
</comment>
<evidence type="ECO:0000256" key="3">
    <source>
        <dbReference type="ARBA" id="ARBA00022723"/>
    </source>
</evidence>
<dbReference type="InterPro" id="IPR017871">
    <property type="entry name" value="ABC_transporter-like_CS"/>
</dbReference>
<evidence type="ECO:0000256" key="14">
    <source>
        <dbReference type="ARBA" id="ARBA00023204"/>
    </source>
</evidence>
<evidence type="ECO:0000259" key="19">
    <source>
        <dbReference type="PROSITE" id="PS50893"/>
    </source>
</evidence>
<keyword evidence="13" id="KW-0238">DNA-binding</keyword>
<comment type="subcellular location">
    <subcellularLocation>
        <location evidence="1">Cytoplasm</location>
    </subcellularLocation>
</comment>
<dbReference type="GO" id="GO:0005737">
    <property type="term" value="C:cytoplasm"/>
    <property type="evidence" value="ECO:0007669"/>
    <property type="project" value="UniProtKB-SubCell"/>
</dbReference>
<keyword evidence="9" id="KW-0862">Zinc</keyword>
<dbReference type="Pfam" id="PF17755">
    <property type="entry name" value="UvrA_DNA-bind"/>
    <property type="match status" value="1"/>
</dbReference>
<dbReference type="GO" id="GO:0004518">
    <property type="term" value="F:nuclease activity"/>
    <property type="evidence" value="ECO:0007669"/>
    <property type="project" value="UniProtKB-KW"/>
</dbReference>
<evidence type="ECO:0000256" key="15">
    <source>
        <dbReference type="ARBA" id="ARBA00038000"/>
    </source>
</evidence>
<protein>
    <recommendedName>
        <fullName evidence="16">UvrABC system protein A</fullName>
    </recommendedName>
    <alternativeName>
        <fullName evidence="17">Excinuclease ABC subunit A</fullName>
    </alternativeName>
</protein>
<evidence type="ECO:0000256" key="8">
    <source>
        <dbReference type="ARBA" id="ARBA00022771"/>
    </source>
</evidence>
<evidence type="ECO:0000256" key="11">
    <source>
        <dbReference type="ARBA" id="ARBA00022881"/>
    </source>
</evidence>
<keyword evidence="3 18" id="KW-0479">Metal-binding</keyword>
<keyword evidence="18" id="KW-0349">Heme</keyword>
<keyword evidence="8" id="KW-0863">Zinc-finger</keyword>
<comment type="similarity">
    <text evidence="15">Belongs to the ABC transporter superfamily. UvrA family.</text>
</comment>
<gene>
    <name evidence="21" type="ORF">A2477_01120</name>
</gene>
<feature type="domain" description="Cytochrome c" evidence="20">
    <location>
        <begin position="271"/>
        <end position="393"/>
    </location>
</feature>
<keyword evidence="6" id="KW-0227">DNA damage</keyword>
<dbReference type="GO" id="GO:0016887">
    <property type="term" value="F:ATP hydrolysis activity"/>
    <property type="evidence" value="ECO:0007669"/>
    <property type="project" value="InterPro"/>
</dbReference>
<evidence type="ECO:0000256" key="10">
    <source>
        <dbReference type="ARBA" id="ARBA00022840"/>
    </source>
</evidence>
<keyword evidence="10" id="KW-0067">ATP-binding</keyword>
<evidence type="ECO:0000313" key="22">
    <source>
        <dbReference type="Proteomes" id="UP000177939"/>
    </source>
</evidence>
<dbReference type="InterPro" id="IPR027417">
    <property type="entry name" value="P-loop_NTPase"/>
</dbReference>
<accession>A0A1F5TRL0</accession>
<proteinExistence type="inferred from homology"/>
<dbReference type="SUPFAM" id="SSF52540">
    <property type="entry name" value="P-loop containing nucleoside triphosphate hydrolases"/>
    <property type="match status" value="2"/>
</dbReference>
<dbReference type="Gene3D" id="1.10.8.280">
    <property type="entry name" value="ABC transporter ATPase domain-like"/>
    <property type="match status" value="2"/>
</dbReference>
<dbReference type="PANTHER" id="PTHR43152:SF1">
    <property type="entry name" value="UVRA PROTEIN"/>
    <property type="match status" value="1"/>
</dbReference>
<keyword evidence="12 18" id="KW-0408">Iron</keyword>
<dbReference type="GO" id="GO:0008270">
    <property type="term" value="F:zinc ion binding"/>
    <property type="evidence" value="ECO:0007669"/>
    <property type="project" value="UniProtKB-KW"/>
</dbReference>
<keyword evidence="4" id="KW-0677">Repeat</keyword>
<dbReference type="GO" id="GO:0020037">
    <property type="term" value="F:heme binding"/>
    <property type="evidence" value="ECO:0007669"/>
    <property type="project" value="InterPro"/>
</dbReference>
<dbReference type="PANTHER" id="PTHR43152">
    <property type="entry name" value="UVRABC SYSTEM PROTEIN A"/>
    <property type="match status" value="1"/>
</dbReference>
<dbReference type="GO" id="GO:0009380">
    <property type="term" value="C:excinuclease repair complex"/>
    <property type="evidence" value="ECO:0007669"/>
    <property type="project" value="InterPro"/>
</dbReference>
<dbReference type="NCBIfam" id="NF001503">
    <property type="entry name" value="PRK00349.1"/>
    <property type="match status" value="1"/>
</dbReference>
<evidence type="ECO:0000256" key="12">
    <source>
        <dbReference type="ARBA" id="ARBA00023004"/>
    </source>
</evidence>
<evidence type="ECO:0000259" key="20">
    <source>
        <dbReference type="PROSITE" id="PS51007"/>
    </source>
</evidence>
<evidence type="ECO:0000256" key="4">
    <source>
        <dbReference type="ARBA" id="ARBA00022737"/>
    </source>
</evidence>
<dbReference type="PROSITE" id="PS51007">
    <property type="entry name" value="CYTC"/>
    <property type="match status" value="1"/>
</dbReference>
<evidence type="ECO:0000256" key="6">
    <source>
        <dbReference type="ARBA" id="ARBA00022763"/>
    </source>
</evidence>
<dbReference type="NCBIfam" id="TIGR00630">
    <property type="entry name" value="uvra"/>
    <property type="match status" value="1"/>
</dbReference>
<dbReference type="InterPro" id="IPR004602">
    <property type="entry name" value="UvrA"/>
</dbReference>
<dbReference type="Proteomes" id="UP000177939">
    <property type="component" value="Unassembled WGS sequence"/>
</dbReference>
<evidence type="ECO:0000256" key="16">
    <source>
        <dbReference type="ARBA" id="ARBA00039316"/>
    </source>
</evidence>
<dbReference type="EMBL" id="MFGL01000008">
    <property type="protein sequence ID" value="OGF41201.1"/>
    <property type="molecule type" value="Genomic_DNA"/>
</dbReference>
<keyword evidence="14" id="KW-0234">DNA repair</keyword>
<dbReference type="CDD" id="cd03271">
    <property type="entry name" value="ABC_UvrA_II"/>
    <property type="match status" value="1"/>
</dbReference>
<name>A0A1F5TRL0_9BACT</name>
<dbReference type="Gene3D" id="3.40.50.300">
    <property type="entry name" value="P-loop containing nucleotide triphosphate hydrolases"/>
    <property type="match status" value="3"/>
</dbReference>
<dbReference type="InterPro" id="IPR009056">
    <property type="entry name" value="Cyt_c-like_dom"/>
</dbReference>
<evidence type="ECO:0000256" key="7">
    <source>
        <dbReference type="ARBA" id="ARBA00022769"/>
    </source>
</evidence>
<keyword evidence="11" id="KW-0267">Excision nuclease</keyword>
<dbReference type="GO" id="GO:0009055">
    <property type="term" value="F:electron transfer activity"/>
    <property type="evidence" value="ECO:0007669"/>
    <property type="project" value="InterPro"/>
</dbReference>
<dbReference type="InterPro" id="IPR003439">
    <property type="entry name" value="ABC_transporter-like_ATP-bd"/>
</dbReference>